<evidence type="ECO:0000256" key="7">
    <source>
        <dbReference type="SAM" id="Phobius"/>
    </source>
</evidence>
<evidence type="ECO:0000256" key="5">
    <source>
        <dbReference type="ARBA" id="ARBA00022989"/>
    </source>
</evidence>
<comment type="caution">
    <text evidence="8">The sequence shown here is derived from an EMBL/GenBank/DDBJ whole genome shotgun (WGS) entry which is preliminary data.</text>
</comment>
<gene>
    <name evidence="8" type="primary">YDC1</name>
    <name evidence="8" type="ORF">SBRCBS47491_005768</name>
</gene>
<evidence type="ECO:0000256" key="2">
    <source>
        <dbReference type="ARBA" id="ARBA00009780"/>
    </source>
</evidence>
<feature type="transmembrane region" description="Helical" evidence="7">
    <location>
        <begin position="188"/>
        <end position="210"/>
    </location>
</feature>
<evidence type="ECO:0000313" key="8">
    <source>
        <dbReference type="EMBL" id="CAK7225074.1"/>
    </source>
</evidence>
<dbReference type="PANTHER" id="PTHR46187">
    <property type="entry name" value="ALKALINE CERAMIDASE 3"/>
    <property type="match status" value="1"/>
</dbReference>
<keyword evidence="5 7" id="KW-1133">Transmembrane helix</keyword>
<name>A0ABP0C189_9PEZI</name>
<keyword evidence="4" id="KW-0378">Hydrolase</keyword>
<organism evidence="8 9">
    <name type="scientific">Sporothrix bragantina</name>
    <dbReference type="NCBI Taxonomy" id="671064"/>
    <lineage>
        <taxon>Eukaryota</taxon>
        <taxon>Fungi</taxon>
        <taxon>Dikarya</taxon>
        <taxon>Ascomycota</taxon>
        <taxon>Pezizomycotina</taxon>
        <taxon>Sordariomycetes</taxon>
        <taxon>Sordariomycetidae</taxon>
        <taxon>Ophiostomatales</taxon>
        <taxon>Ophiostomataceae</taxon>
        <taxon>Sporothrix</taxon>
    </lineage>
</organism>
<dbReference type="Pfam" id="PF05875">
    <property type="entry name" value="Ceramidase"/>
    <property type="match status" value="1"/>
</dbReference>
<feature type="transmembrane region" description="Helical" evidence="7">
    <location>
        <begin position="239"/>
        <end position="257"/>
    </location>
</feature>
<dbReference type="Proteomes" id="UP001642406">
    <property type="component" value="Unassembled WGS sequence"/>
</dbReference>
<keyword evidence="6 7" id="KW-0472">Membrane</keyword>
<sequence>MASYLQFPYREARDGIWGEQTSTLNWCEEDYNITSYCAEFVNSITNSMFIWLGIRGIRDCIRYRHRPVFIIAFIGYIVVGLGSIAFHTTLKYSMQLADELPMIYATCIIGHATFSYGKSPAASNIIGLGLFSLGLTITIVYHLTKQPVFHQVSFAGLTCAVVFRSMYDMEKQLRPALRIRSPERADAIMSQMWKMCLSGIALFLVGFLIWNLDNIFCNYLREWRSVLLLPWSIVLEGHAWWHIFTGLGQLTHSYYFIVWRMWLHTCLEGKEHDFALRWTSALTSIPRVLPISSVEAAELTTHKGRLD</sequence>
<feature type="transmembrane region" description="Helical" evidence="7">
    <location>
        <begin position="149"/>
        <end position="167"/>
    </location>
</feature>
<keyword evidence="3 7" id="KW-0812">Transmembrane</keyword>
<comment type="similarity">
    <text evidence="2">Belongs to the alkaline ceramidase family.</text>
</comment>
<evidence type="ECO:0000313" key="9">
    <source>
        <dbReference type="Proteomes" id="UP001642406"/>
    </source>
</evidence>
<accession>A0ABP0C189</accession>
<reference evidence="8 9" key="1">
    <citation type="submission" date="2024-01" db="EMBL/GenBank/DDBJ databases">
        <authorList>
            <person name="Allen C."/>
            <person name="Tagirdzhanova G."/>
        </authorList>
    </citation>
    <scope>NUCLEOTIDE SEQUENCE [LARGE SCALE GENOMIC DNA]</scope>
</reference>
<dbReference type="PANTHER" id="PTHR46187:SF3">
    <property type="entry name" value="ALKALINE CERAMIDASE 3"/>
    <property type="match status" value="1"/>
</dbReference>
<comment type="subcellular location">
    <subcellularLocation>
        <location evidence="1">Membrane</location>
        <topology evidence="1">Multi-pass membrane protein</topology>
    </subcellularLocation>
</comment>
<feature type="transmembrane region" description="Helical" evidence="7">
    <location>
        <begin position="124"/>
        <end position="143"/>
    </location>
</feature>
<evidence type="ECO:0000256" key="3">
    <source>
        <dbReference type="ARBA" id="ARBA00022692"/>
    </source>
</evidence>
<feature type="transmembrane region" description="Helical" evidence="7">
    <location>
        <begin position="100"/>
        <end position="117"/>
    </location>
</feature>
<dbReference type="InterPro" id="IPR008901">
    <property type="entry name" value="ACER"/>
</dbReference>
<proteinExistence type="inferred from homology"/>
<feature type="transmembrane region" description="Helical" evidence="7">
    <location>
        <begin position="68"/>
        <end position="88"/>
    </location>
</feature>
<evidence type="ECO:0000256" key="4">
    <source>
        <dbReference type="ARBA" id="ARBA00022801"/>
    </source>
</evidence>
<keyword evidence="9" id="KW-1185">Reference proteome</keyword>
<dbReference type="EMBL" id="CAWUHC010000052">
    <property type="protein sequence ID" value="CAK7225074.1"/>
    <property type="molecule type" value="Genomic_DNA"/>
</dbReference>
<protein>
    <submittedName>
        <fullName evidence="8">Alkaline ceramidase ydc1</fullName>
    </submittedName>
</protein>
<evidence type="ECO:0000256" key="1">
    <source>
        <dbReference type="ARBA" id="ARBA00004141"/>
    </source>
</evidence>
<evidence type="ECO:0000256" key="6">
    <source>
        <dbReference type="ARBA" id="ARBA00023136"/>
    </source>
</evidence>